<dbReference type="InParanoid" id="A0BYA9"/>
<protein>
    <submittedName>
        <fullName evidence="2">Uncharacterized protein</fullName>
    </submittedName>
</protein>
<name>A0BYA9_PARTE</name>
<dbReference type="OMA" id="NAIMLVM"/>
<keyword evidence="1" id="KW-1133">Transmembrane helix</keyword>
<dbReference type="RefSeq" id="XP_001430924.1">
    <property type="nucleotide sequence ID" value="XM_001430887.1"/>
</dbReference>
<dbReference type="Proteomes" id="UP000000600">
    <property type="component" value="Unassembled WGS sequence"/>
</dbReference>
<dbReference type="AlphaFoldDB" id="A0BYA9"/>
<proteinExistence type="predicted"/>
<evidence type="ECO:0000256" key="1">
    <source>
        <dbReference type="SAM" id="Phobius"/>
    </source>
</evidence>
<evidence type="ECO:0000313" key="2">
    <source>
        <dbReference type="EMBL" id="CAK63526.1"/>
    </source>
</evidence>
<dbReference type="EMBL" id="CT868026">
    <property type="protein sequence ID" value="CAK63526.1"/>
    <property type="molecule type" value="Genomic_DNA"/>
</dbReference>
<dbReference type="HOGENOM" id="CLU_087465_0_0_1"/>
<keyword evidence="3" id="KW-1185">Reference proteome</keyword>
<reference evidence="2 3" key="1">
    <citation type="journal article" date="2006" name="Nature">
        <title>Global trends of whole-genome duplications revealed by the ciliate Paramecium tetraurelia.</title>
        <authorList>
            <consortium name="Genoscope"/>
            <person name="Aury J.-M."/>
            <person name="Jaillon O."/>
            <person name="Duret L."/>
            <person name="Noel B."/>
            <person name="Jubin C."/>
            <person name="Porcel B.M."/>
            <person name="Segurens B."/>
            <person name="Daubin V."/>
            <person name="Anthouard V."/>
            <person name="Aiach N."/>
            <person name="Arnaiz O."/>
            <person name="Billaut A."/>
            <person name="Beisson J."/>
            <person name="Blanc I."/>
            <person name="Bouhouche K."/>
            <person name="Camara F."/>
            <person name="Duharcourt S."/>
            <person name="Guigo R."/>
            <person name="Gogendeau D."/>
            <person name="Katinka M."/>
            <person name="Keller A.-M."/>
            <person name="Kissmehl R."/>
            <person name="Klotz C."/>
            <person name="Koll F."/>
            <person name="Le Moue A."/>
            <person name="Lepere C."/>
            <person name="Malinsky S."/>
            <person name="Nowacki M."/>
            <person name="Nowak J.K."/>
            <person name="Plattner H."/>
            <person name="Poulain J."/>
            <person name="Ruiz F."/>
            <person name="Serrano V."/>
            <person name="Zagulski M."/>
            <person name="Dessen P."/>
            <person name="Betermier M."/>
            <person name="Weissenbach J."/>
            <person name="Scarpelli C."/>
            <person name="Schachter V."/>
            <person name="Sperling L."/>
            <person name="Meyer E."/>
            <person name="Cohen J."/>
            <person name="Wincker P."/>
        </authorList>
    </citation>
    <scope>NUCLEOTIDE SEQUENCE [LARGE SCALE GENOMIC DNA]</scope>
    <source>
        <strain evidence="2 3">Stock d4-2</strain>
    </source>
</reference>
<gene>
    <name evidence="2" type="ORF">GSPATT00033379001</name>
</gene>
<dbReference type="KEGG" id="ptm:GSPATT00033379001"/>
<keyword evidence="1" id="KW-0812">Transmembrane</keyword>
<dbReference type="OrthoDB" id="296297at2759"/>
<organism evidence="2 3">
    <name type="scientific">Paramecium tetraurelia</name>
    <dbReference type="NCBI Taxonomy" id="5888"/>
    <lineage>
        <taxon>Eukaryota</taxon>
        <taxon>Sar</taxon>
        <taxon>Alveolata</taxon>
        <taxon>Ciliophora</taxon>
        <taxon>Intramacronucleata</taxon>
        <taxon>Oligohymenophorea</taxon>
        <taxon>Peniculida</taxon>
        <taxon>Parameciidae</taxon>
        <taxon>Paramecium</taxon>
    </lineage>
</organism>
<feature type="transmembrane region" description="Helical" evidence="1">
    <location>
        <begin position="181"/>
        <end position="200"/>
    </location>
</feature>
<sequence>MQRKSNTLKYLCKLLYSTTPFCQHKNSCVVNMSRGLVEAFTKAFLAKLCLNAIMLVMSSKKIIKSSNKIKLVFQILINRYCIKCNYVQNQFSFGVIYGHIDIFNQMHLMSFESNKKQGGWLECCNFWFYRRRVEFYNLEAACSKYPQSLFVCKSDRVLISDWYLEVKYLKMKRKYYNHQKANTAIAFVAMTAVIAYGFFFEPDILPMDTFKMYENFSQQTLVDQIWHMCNVQQYRNRCNV</sequence>
<dbReference type="GeneID" id="5016708"/>
<evidence type="ECO:0000313" key="3">
    <source>
        <dbReference type="Proteomes" id="UP000000600"/>
    </source>
</evidence>
<keyword evidence="1" id="KW-0472">Membrane</keyword>
<accession>A0BYA9</accession>